<dbReference type="GO" id="GO:0055085">
    <property type="term" value="P:transmembrane transport"/>
    <property type="evidence" value="ECO:0007669"/>
    <property type="project" value="InterPro"/>
</dbReference>
<protein>
    <recommendedName>
        <fullName evidence="8">ABC transmembrane type-1 domain-containing protein</fullName>
    </recommendedName>
</protein>
<dbReference type="PANTHER" id="PTHR30193">
    <property type="entry name" value="ABC TRANSPORTER PERMEASE PROTEIN"/>
    <property type="match status" value="1"/>
</dbReference>
<keyword evidence="3" id="KW-1003">Cell membrane</keyword>
<keyword evidence="6 7" id="KW-0472">Membrane</keyword>
<dbReference type="PANTHER" id="PTHR30193:SF37">
    <property type="entry name" value="INNER MEMBRANE ABC TRANSPORTER PERMEASE PROTEIN YCJO"/>
    <property type="match status" value="1"/>
</dbReference>
<organism evidence="9">
    <name type="scientific">marine metagenome</name>
    <dbReference type="NCBI Taxonomy" id="408172"/>
    <lineage>
        <taxon>unclassified sequences</taxon>
        <taxon>metagenomes</taxon>
        <taxon>ecological metagenomes</taxon>
    </lineage>
</organism>
<evidence type="ECO:0000256" key="1">
    <source>
        <dbReference type="ARBA" id="ARBA00004651"/>
    </source>
</evidence>
<feature type="transmembrane region" description="Helical" evidence="7">
    <location>
        <begin position="165"/>
        <end position="187"/>
    </location>
</feature>
<name>A0A382A500_9ZZZZ</name>
<feature type="transmembrane region" description="Helical" evidence="7">
    <location>
        <begin position="12"/>
        <end position="33"/>
    </location>
</feature>
<accession>A0A382A500</accession>
<feature type="domain" description="ABC transmembrane type-1" evidence="8">
    <location>
        <begin position="80"/>
        <end position="294"/>
    </location>
</feature>
<dbReference type="Gene3D" id="1.10.3720.10">
    <property type="entry name" value="MetI-like"/>
    <property type="match status" value="1"/>
</dbReference>
<proteinExistence type="predicted"/>
<evidence type="ECO:0000256" key="4">
    <source>
        <dbReference type="ARBA" id="ARBA00022692"/>
    </source>
</evidence>
<dbReference type="EMBL" id="UINC01023932">
    <property type="protein sequence ID" value="SVA96595.1"/>
    <property type="molecule type" value="Genomic_DNA"/>
</dbReference>
<keyword evidence="2" id="KW-0813">Transport</keyword>
<gene>
    <name evidence="9" type="ORF">METZ01_LOCUS149449</name>
</gene>
<dbReference type="AlphaFoldDB" id="A0A382A500"/>
<dbReference type="Pfam" id="PF00528">
    <property type="entry name" value="BPD_transp_1"/>
    <property type="match status" value="1"/>
</dbReference>
<reference evidence="9" key="1">
    <citation type="submission" date="2018-05" db="EMBL/GenBank/DDBJ databases">
        <authorList>
            <person name="Lanie J.A."/>
            <person name="Ng W.-L."/>
            <person name="Kazmierczak K.M."/>
            <person name="Andrzejewski T.M."/>
            <person name="Davidsen T.M."/>
            <person name="Wayne K.J."/>
            <person name="Tettelin H."/>
            <person name="Glass J.I."/>
            <person name="Rusch D."/>
            <person name="Podicherti R."/>
            <person name="Tsui H.-C.T."/>
            <person name="Winkler M.E."/>
        </authorList>
    </citation>
    <scope>NUCLEOTIDE SEQUENCE</scope>
</reference>
<evidence type="ECO:0000256" key="3">
    <source>
        <dbReference type="ARBA" id="ARBA00022475"/>
    </source>
</evidence>
<dbReference type="InterPro" id="IPR000515">
    <property type="entry name" value="MetI-like"/>
</dbReference>
<dbReference type="GO" id="GO:0005886">
    <property type="term" value="C:plasma membrane"/>
    <property type="evidence" value="ECO:0007669"/>
    <property type="project" value="UniProtKB-SubCell"/>
</dbReference>
<feature type="transmembrane region" description="Helical" evidence="7">
    <location>
        <begin position="271"/>
        <end position="294"/>
    </location>
</feature>
<keyword evidence="4 7" id="KW-0812">Transmembrane</keyword>
<dbReference type="PROSITE" id="PS50928">
    <property type="entry name" value="ABC_TM1"/>
    <property type="match status" value="1"/>
</dbReference>
<sequence length="304" mass="34675">MTFWERNQLKLAPFFFLAPAILIFLIYVIYPIFDSIWVSFHEWNGMDKSGLKKNGTPNWRWVGLQHYITLFTDDDEFYVSLFNNIRWLVFSLLAIPIGLSLALFVNQNIAGMRYIKSLFYFPFVINAVVIGVIFTWFYNPKYGALTLVLGFFGLDPIPFLADENLATYGIIIASFFPGIAYTMILYITGLTGVNREMIEAGRIDGASGFTMLWHVVLPQLKPATLIAVVVTIVGALRSFDLIAVMTAGGPWGSSEVLAYKMYQESLFNYRMGYGAAIATILFLIMDIYIAWFLYRLFKSEKTEK</sequence>
<comment type="subcellular location">
    <subcellularLocation>
        <location evidence="1">Cell membrane</location>
        <topology evidence="1">Multi-pass membrane protein</topology>
    </subcellularLocation>
</comment>
<evidence type="ECO:0000256" key="7">
    <source>
        <dbReference type="SAM" id="Phobius"/>
    </source>
</evidence>
<evidence type="ECO:0000256" key="6">
    <source>
        <dbReference type="ARBA" id="ARBA00023136"/>
    </source>
</evidence>
<evidence type="ECO:0000259" key="8">
    <source>
        <dbReference type="PROSITE" id="PS50928"/>
    </source>
</evidence>
<evidence type="ECO:0000313" key="9">
    <source>
        <dbReference type="EMBL" id="SVA96595.1"/>
    </source>
</evidence>
<feature type="transmembrane region" description="Helical" evidence="7">
    <location>
        <begin position="85"/>
        <end position="106"/>
    </location>
</feature>
<dbReference type="CDD" id="cd06261">
    <property type="entry name" value="TM_PBP2"/>
    <property type="match status" value="1"/>
</dbReference>
<feature type="transmembrane region" description="Helical" evidence="7">
    <location>
        <begin position="118"/>
        <end position="138"/>
    </location>
</feature>
<dbReference type="InterPro" id="IPR051393">
    <property type="entry name" value="ABC_transporter_permease"/>
</dbReference>
<dbReference type="InterPro" id="IPR035906">
    <property type="entry name" value="MetI-like_sf"/>
</dbReference>
<evidence type="ECO:0000256" key="5">
    <source>
        <dbReference type="ARBA" id="ARBA00022989"/>
    </source>
</evidence>
<keyword evidence="5 7" id="KW-1133">Transmembrane helix</keyword>
<dbReference type="SUPFAM" id="SSF161098">
    <property type="entry name" value="MetI-like"/>
    <property type="match status" value="1"/>
</dbReference>
<evidence type="ECO:0000256" key="2">
    <source>
        <dbReference type="ARBA" id="ARBA00022448"/>
    </source>
</evidence>